<proteinExistence type="predicted"/>
<reference evidence="2" key="1">
    <citation type="journal article" date="2022" name="Int. J. Mol. Sci.">
        <title>Draft Genome of Tanacetum Coccineum: Genomic Comparison of Closely Related Tanacetum-Family Plants.</title>
        <authorList>
            <person name="Yamashiro T."/>
            <person name="Shiraishi A."/>
            <person name="Nakayama K."/>
            <person name="Satake H."/>
        </authorList>
    </citation>
    <scope>NUCLEOTIDE SEQUENCE</scope>
</reference>
<reference evidence="2" key="2">
    <citation type="submission" date="2022-01" db="EMBL/GenBank/DDBJ databases">
        <authorList>
            <person name="Yamashiro T."/>
            <person name="Shiraishi A."/>
            <person name="Satake H."/>
            <person name="Nakayama K."/>
        </authorList>
    </citation>
    <scope>NUCLEOTIDE SEQUENCE</scope>
</reference>
<accession>A0ABQ5AR54</accession>
<dbReference type="Proteomes" id="UP001151760">
    <property type="component" value="Unassembled WGS sequence"/>
</dbReference>
<gene>
    <name evidence="2" type="ORF">Tco_0839617</name>
</gene>
<evidence type="ECO:0000313" key="2">
    <source>
        <dbReference type="EMBL" id="GJT05155.1"/>
    </source>
</evidence>
<organism evidence="2 3">
    <name type="scientific">Tanacetum coccineum</name>
    <dbReference type="NCBI Taxonomy" id="301880"/>
    <lineage>
        <taxon>Eukaryota</taxon>
        <taxon>Viridiplantae</taxon>
        <taxon>Streptophyta</taxon>
        <taxon>Embryophyta</taxon>
        <taxon>Tracheophyta</taxon>
        <taxon>Spermatophyta</taxon>
        <taxon>Magnoliopsida</taxon>
        <taxon>eudicotyledons</taxon>
        <taxon>Gunneridae</taxon>
        <taxon>Pentapetalae</taxon>
        <taxon>asterids</taxon>
        <taxon>campanulids</taxon>
        <taxon>Asterales</taxon>
        <taxon>Asteraceae</taxon>
        <taxon>Asteroideae</taxon>
        <taxon>Anthemideae</taxon>
        <taxon>Anthemidinae</taxon>
        <taxon>Tanacetum</taxon>
    </lineage>
</organism>
<dbReference type="EMBL" id="BQNB010012564">
    <property type="protein sequence ID" value="GJT05155.1"/>
    <property type="molecule type" value="Genomic_DNA"/>
</dbReference>
<sequence length="549" mass="63465">MHNSIMVAGSRDRPPMLAMGKYAQWQSCFMRYVDTKPNGVETFSNISPENKAHYDAEKEAIHLLLTRTGDEIYSNVDACKTAHDIWIAIERLQQGESLNKQDLEVATMQVNVQFLQQLQLEWSRFMTIVKQIVDLDKGSYQKFFDILKQYQKEVNEIRTEKIAKNANPLALVVAGQQTSSNSRNKNVDTTPRYVNKNQTGQFGNQRTVTVAGSRETVGSLVVQQTGIQCFNCKEFRYFAKECRKPKRAKDYTYHKEKMLCEQAEKESGSDAEPLEKSALEKCKSSLGESNRTRDRYLVALHDKEVELEKYKIFKDRTIENDTLERKFKETLGLLAQKEYDIQEGLKIKAYEVSIVKEKHDELVKQGLLTKSSYEGLVKEKNKVIKDLKLKEEKDLDKLIAMEKQLKFLNEIIYKRNQSIQTILLAPKVQHIMEDQLLQILNLLYVQSLETEIDELKTDKADFSNIYDLLLQKCVSKDVMCSYLHSLSDLDAHTELQCLYLHKVKECECLAEKLSKQTKTVIKEVYNEVLMSFAKLEQHSISLEIALQQC</sequence>
<evidence type="ECO:0000313" key="3">
    <source>
        <dbReference type="Proteomes" id="UP001151760"/>
    </source>
</evidence>
<evidence type="ECO:0008006" key="4">
    <source>
        <dbReference type="Google" id="ProtNLM"/>
    </source>
</evidence>
<name>A0ABQ5AR54_9ASTR</name>
<evidence type="ECO:0000256" key="1">
    <source>
        <dbReference type="SAM" id="MobiDB-lite"/>
    </source>
</evidence>
<feature type="compositionally biased region" description="Polar residues" evidence="1">
    <location>
        <begin position="180"/>
        <end position="189"/>
    </location>
</feature>
<protein>
    <recommendedName>
        <fullName evidence="4">CCHC-type domain-containing protein</fullName>
    </recommendedName>
</protein>
<feature type="region of interest" description="Disordered" evidence="1">
    <location>
        <begin position="180"/>
        <end position="199"/>
    </location>
</feature>
<comment type="caution">
    <text evidence="2">The sequence shown here is derived from an EMBL/GenBank/DDBJ whole genome shotgun (WGS) entry which is preliminary data.</text>
</comment>
<keyword evidence="3" id="KW-1185">Reference proteome</keyword>